<dbReference type="Proteomes" id="UP001054837">
    <property type="component" value="Unassembled WGS sequence"/>
</dbReference>
<gene>
    <name evidence="2" type="ORF">CDAR_547341</name>
</gene>
<organism evidence="2 3">
    <name type="scientific">Caerostris darwini</name>
    <dbReference type="NCBI Taxonomy" id="1538125"/>
    <lineage>
        <taxon>Eukaryota</taxon>
        <taxon>Metazoa</taxon>
        <taxon>Ecdysozoa</taxon>
        <taxon>Arthropoda</taxon>
        <taxon>Chelicerata</taxon>
        <taxon>Arachnida</taxon>
        <taxon>Araneae</taxon>
        <taxon>Araneomorphae</taxon>
        <taxon>Entelegynae</taxon>
        <taxon>Araneoidea</taxon>
        <taxon>Araneidae</taxon>
        <taxon>Caerostris</taxon>
    </lineage>
</organism>
<comment type="caution">
    <text evidence="2">The sequence shown here is derived from an EMBL/GenBank/DDBJ whole genome shotgun (WGS) entry which is preliminary data.</text>
</comment>
<proteinExistence type="predicted"/>
<protein>
    <submittedName>
        <fullName evidence="2">Uncharacterized protein</fullName>
    </submittedName>
</protein>
<dbReference type="EMBL" id="BPLQ01012545">
    <property type="protein sequence ID" value="GIY66155.1"/>
    <property type="molecule type" value="Genomic_DNA"/>
</dbReference>
<dbReference type="AlphaFoldDB" id="A0AAV4V871"/>
<keyword evidence="3" id="KW-1185">Reference proteome</keyword>
<evidence type="ECO:0000313" key="3">
    <source>
        <dbReference type="Proteomes" id="UP001054837"/>
    </source>
</evidence>
<feature type="region of interest" description="Disordered" evidence="1">
    <location>
        <begin position="1"/>
        <end position="26"/>
    </location>
</feature>
<sequence>MCINQQSPEKAEVKGISGESSGFRAKGQPSLVGPLLSEFLLDFCTSAYFKSRGPSFGKKGLQMEAVKPRLLTRIMGWGGEAKERMRNLLKASLTFQLLLNSA</sequence>
<name>A0AAV4V871_9ARAC</name>
<reference evidence="2 3" key="1">
    <citation type="submission" date="2021-06" db="EMBL/GenBank/DDBJ databases">
        <title>Caerostris darwini draft genome.</title>
        <authorList>
            <person name="Kono N."/>
            <person name="Arakawa K."/>
        </authorList>
    </citation>
    <scope>NUCLEOTIDE SEQUENCE [LARGE SCALE GENOMIC DNA]</scope>
</reference>
<evidence type="ECO:0000256" key="1">
    <source>
        <dbReference type="SAM" id="MobiDB-lite"/>
    </source>
</evidence>
<evidence type="ECO:0000313" key="2">
    <source>
        <dbReference type="EMBL" id="GIY66155.1"/>
    </source>
</evidence>
<accession>A0AAV4V871</accession>